<feature type="transmembrane region" description="Helical" evidence="1">
    <location>
        <begin position="81"/>
        <end position="101"/>
    </location>
</feature>
<evidence type="ECO:0000256" key="1">
    <source>
        <dbReference type="SAM" id="Phobius"/>
    </source>
</evidence>
<proteinExistence type="predicted"/>
<feature type="transmembrane region" description="Helical" evidence="1">
    <location>
        <begin position="113"/>
        <end position="133"/>
    </location>
</feature>
<evidence type="ECO:0000313" key="2">
    <source>
        <dbReference type="EMBL" id="MCA6075592.1"/>
    </source>
</evidence>
<organism evidence="4 5">
    <name type="scientific">Fulvivirga sedimenti</name>
    <dbReference type="NCBI Taxonomy" id="2879465"/>
    <lineage>
        <taxon>Bacteria</taxon>
        <taxon>Pseudomonadati</taxon>
        <taxon>Bacteroidota</taxon>
        <taxon>Cytophagia</taxon>
        <taxon>Cytophagales</taxon>
        <taxon>Fulvivirgaceae</taxon>
        <taxon>Fulvivirga</taxon>
    </lineage>
</organism>
<dbReference type="RefSeq" id="WP_225698689.1">
    <property type="nucleotide sequence ID" value="NZ_JAIXNE010000002.1"/>
</dbReference>
<keyword evidence="5" id="KW-1185">Reference proteome</keyword>
<protein>
    <recommendedName>
        <fullName evidence="6">DUF2306 domain-containing protein</fullName>
    </recommendedName>
</protein>
<dbReference type="EMBL" id="JAIXNE010000003">
    <property type="protein sequence ID" value="MCA6076769.1"/>
    <property type="molecule type" value="Genomic_DNA"/>
</dbReference>
<sequence length="232" mass="26335">MKLKSIPTKKSDHYFFLFYAFYFLITQFIGFSYTASVRIENEGGLPLIAVIHGVFGGLWYALFGVQCLLITGKKVKWHMILGPSGIPIVIGVFLTGIYAVFRVNTPEEEIPFEIMSSEIVLFIMGLIYATLGFVNRKKAHAHKRYFLMSMIMLSPAGIARFWELTGIAPSEVIYFVLFLFIIPILSILAYDLLAYRRVFKATVVSLIAYALSLYPGSLLGQWVVDYIRPLFL</sequence>
<keyword evidence="1" id="KW-0812">Transmembrane</keyword>
<dbReference type="EMBL" id="JAIXNE010000002">
    <property type="protein sequence ID" value="MCA6075592.1"/>
    <property type="molecule type" value="Genomic_DNA"/>
</dbReference>
<gene>
    <name evidence="2" type="ORF">LDX50_11990</name>
    <name evidence="3" type="ORF">LDX50_17960</name>
    <name evidence="4" type="ORF">LDX50_23680</name>
</gene>
<evidence type="ECO:0000313" key="3">
    <source>
        <dbReference type="EMBL" id="MCA6076769.1"/>
    </source>
</evidence>
<evidence type="ECO:0008006" key="6">
    <source>
        <dbReference type="Google" id="ProtNLM"/>
    </source>
</evidence>
<feature type="transmembrane region" description="Helical" evidence="1">
    <location>
        <begin position="174"/>
        <end position="194"/>
    </location>
</feature>
<dbReference type="AlphaFoldDB" id="A0A9X1L164"/>
<dbReference type="EMBL" id="JAIXNE010000004">
    <property type="protein sequence ID" value="MCA6077897.1"/>
    <property type="molecule type" value="Genomic_DNA"/>
</dbReference>
<accession>A0A9X1L164</accession>
<feature type="transmembrane region" description="Helical" evidence="1">
    <location>
        <begin position="12"/>
        <end position="33"/>
    </location>
</feature>
<evidence type="ECO:0000313" key="5">
    <source>
        <dbReference type="Proteomes" id="UP001139409"/>
    </source>
</evidence>
<dbReference type="Proteomes" id="UP001139409">
    <property type="component" value="Unassembled WGS sequence"/>
</dbReference>
<feature type="transmembrane region" description="Helical" evidence="1">
    <location>
        <begin position="206"/>
        <end position="224"/>
    </location>
</feature>
<feature type="transmembrane region" description="Helical" evidence="1">
    <location>
        <begin position="145"/>
        <end position="162"/>
    </location>
</feature>
<name>A0A9X1L164_9BACT</name>
<keyword evidence="1" id="KW-0472">Membrane</keyword>
<comment type="caution">
    <text evidence="4">The sequence shown here is derived from an EMBL/GenBank/DDBJ whole genome shotgun (WGS) entry which is preliminary data.</text>
</comment>
<keyword evidence="1" id="KW-1133">Transmembrane helix</keyword>
<reference evidence="4" key="1">
    <citation type="submission" date="2021-09" db="EMBL/GenBank/DDBJ databases">
        <title>Fulvivirga sp. isolated from coastal sediment.</title>
        <authorList>
            <person name="Yu H."/>
        </authorList>
    </citation>
    <scope>NUCLEOTIDE SEQUENCE</scope>
    <source>
        <strain evidence="4">1062</strain>
    </source>
</reference>
<feature type="transmembrane region" description="Helical" evidence="1">
    <location>
        <begin position="45"/>
        <end position="69"/>
    </location>
</feature>
<evidence type="ECO:0000313" key="4">
    <source>
        <dbReference type="EMBL" id="MCA6077897.1"/>
    </source>
</evidence>